<protein>
    <submittedName>
        <fullName evidence="1">Uncharacterized protein</fullName>
    </submittedName>
</protein>
<proteinExistence type="predicted"/>
<organism evidence="1">
    <name type="scientific">Opuntia streptacantha</name>
    <name type="common">Prickly pear cactus</name>
    <name type="synonym">Opuntia cardona</name>
    <dbReference type="NCBI Taxonomy" id="393608"/>
    <lineage>
        <taxon>Eukaryota</taxon>
        <taxon>Viridiplantae</taxon>
        <taxon>Streptophyta</taxon>
        <taxon>Embryophyta</taxon>
        <taxon>Tracheophyta</taxon>
        <taxon>Spermatophyta</taxon>
        <taxon>Magnoliopsida</taxon>
        <taxon>eudicotyledons</taxon>
        <taxon>Gunneridae</taxon>
        <taxon>Pentapetalae</taxon>
        <taxon>Caryophyllales</taxon>
        <taxon>Cactineae</taxon>
        <taxon>Cactaceae</taxon>
        <taxon>Opuntioideae</taxon>
        <taxon>Opuntia</taxon>
    </lineage>
</organism>
<evidence type="ECO:0000313" key="1">
    <source>
        <dbReference type="EMBL" id="MBA4640824.1"/>
    </source>
</evidence>
<name>A0A7C9DKA3_OPUST</name>
<reference evidence="1" key="1">
    <citation type="journal article" date="2013" name="J. Plant Res.">
        <title>Effect of fungi and light on seed germination of three Opuntia species from semiarid lands of central Mexico.</title>
        <authorList>
            <person name="Delgado-Sanchez P."/>
            <person name="Jimenez-Bremont J.F."/>
            <person name="Guerrero-Gonzalez Mde L."/>
            <person name="Flores J."/>
        </authorList>
    </citation>
    <scope>NUCLEOTIDE SEQUENCE</scope>
    <source>
        <tissue evidence="1">Cladode</tissue>
    </source>
</reference>
<accession>A0A7C9DKA3</accession>
<dbReference type="AlphaFoldDB" id="A0A7C9DKA3"/>
<reference evidence="1" key="2">
    <citation type="submission" date="2020-07" db="EMBL/GenBank/DDBJ databases">
        <authorList>
            <person name="Vera ALvarez R."/>
            <person name="Arias-Moreno D.M."/>
            <person name="Jimenez-Jacinto V."/>
            <person name="Jimenez-Bremont J.F."/>
            <person name="Swaminathan K."/>
            <person name="Moose S.P."/>
            <person name="Guerrero-Gonzalez M.L."/>
            <person name="Marino-Ramirez L."/>
            <person name="Landsman D."/>
            <person name="Rodriguez-Kessler M."/>
            <person name="Delgado-Sanchez P."/>
        </authorList>
    </citation>
    <scope>NUCLEOTIDE SEQUENCE</scope>
    <source>
        <tissue evidence="1">Cladode</tissue>
    </source>
</reference>
<dbReference type="EMBL" id="GISG01121259">
    <property type="protein sequence ID" value="MBA4640824.1"/>
    <property type="molecule type" value="Transcribed_RNA"/>
</dbReference>
<dbReference type="EMBL" id="GISG01121260">
    <property type="protein sequence ID" value="MBA4640825.1"/>
    <property type="molecule type" value="Transcribed_RNA"/>
</dbReference>
<sequence length="115" mass="12603">MHNQASSCFPLNQSQKLLSLFLRGARRRTPTSISDRSLASSAIPAMGLPAALKMAPVSLSLQRLMSNLLSLLVLGLFPFSTPILLRFCFENLTWSMECSSQVGGLRAACTLMLWD</sequence>